<keyword evidence="9" id="KW-0479">Metal-binding</keyword>
<evidence type="ECO:0000313" key="18">
    <source>
        <dbReference type="EMBL" id="GIG82554.1"/>
    </source>
</evidence>
<evidence type="ECO:0000256" key="11">
    <source>
        <dbReference type="ARBA" id="ARBA00023004"/>
    </source>
</evidence>
<protein>
    <recommendedName>
        <fullName evidence="5">Oxygen sensor histidine kinase NreB</fullName>
        <ecNumber evidence="4">2.7.13.3</ecNumber>
    </recommendedName>
    <alternativeName>
        <fullName evidence="15">Nitrogen regulation protein B</fullName>
    </alternativeName>
</protein>
<dbReference type="InterPro" id="IPR036890">
    <property type="entry name" value="HATPase_C_sf"/>
</dbReference>
<organism evidence="18 19">
    <name type="scientific">Planotetraspora kaengkrachanensis</name>
    <dbReference type="NCBI Taxonomy" id="575193"/>
    <lineage>
        <taxon>Bacteria</taxon>
        <taxon>Bacillati</taxon>
        <taxon>Actinomycetota</taxon>
        <taxon>Actinomycetes</taxon>
        <taxon>Streptosporangiales</taxon>
        <taxon>Streptosporangiaceae</taxon>
        <taxon>Planotetraspora</taxon>
    </lineage>
</organism>
<feature type="transmembrane region" description="Helical" evidence="16">
    <location>
        <begin position="46"/>
        <end position="66"/>
    </location>
</feature>
<keyword evidence="16" id="KW-1133">Transmembrane helix</keyword>
<dbReference type="AlphaFoldDB" id="A0A8J3PWT1"/>
<comment type="function">
    <text evidence="14">Member of the two-component regulatory system NreB/NreC involved in the control of dissimilatory nitrate/nitrite reduction in response to oxygen. NreB functions as a direct oxygen sensor histidine kinase which is autophosphorylated, in the absence of oxygen, probably at the conserved histidine residue, and transfers its phosphate group probably to a conserved aspartate residue of NreC. NreB/NreC activates the expression of the nitrate (narGHJI) and nitrite (nir) reductase operons, as well as the putative nitrate transporter gene narT.</text>
</comment>
<feature type="transmembrane region" description="Helical" evidence="16">
    <location>
        <begin position="141"/>
        <end position="162"/>
    </location>
</feature>
<name>A0A8J3PWT1_9ACTN</name>
<evidence type="ECO:0000256" key="16">
    <source>
        <dbReference type="SAM" id="Phobius"/>
    </source>
</evidence>
<evidence type="ECO:0000256" key="9">
    <source>
        <dbReference type="ARBA" id="ARBA00022723"/>
    </source>
</evidence>
<dbReference type="InterPro" id="IPR003594">
    <property type="entry name" value="HATPase_dom"/>
</dbReference>
<evidence type="ECO:0000256" key="7">
    <source>
        <dbReference type="ARBA" id="ARBA00022490"/>
    </source>
</evidence>
<keyword evidence="10 18" id="KW-0418">Kinase</keyword>
<evidence type="ECO:0000256" key="10">
    <source>
        <dbReference type="ARBA" id="ARBA00022777"/>
    </source>
</evidence>
<dbReference type="EC" id="2.7.13.3" evidence="4"/>
<dbReference type="GO" id="GO:0046872">
    <property type="term" value="F:metal ion binding"/>
    <property type="evidence" value="ECO:0007669"/>
    <property type="project" value="UniProtKB-KW"/>
</dbReference>
<dbReference type="PIRSF" id="PIRSF037434">
    <property type="entry name" value="STHK_ChrS"/>
    <property type="match status" value="1"/>
</dbReference>
<dbReference type="Proteomes" id="UP000630097">
    <property type="component" value="Unassembled WGS sequence"/>
</dbReference>
<dbReference type="SMART" id="SM00387">
    <property type="entry name" value="HATPase_c"/>
    <property type="match status" value="1"/>
</dbReference>
<keyword evidence="13" id="KW-0411">Iron-sulfur</keyword>
<evidence type="ECO:0000256" key="5">
    <source>
        <dbReference type="ARBA" id="ARBA00017322"/>
    </source>
</evidence>
<dbReference type="PANTHER" id="PTHR24421:SF62">
    <property type="entry name" value="SENSORY TRANSDUCTION HISTIDINE KINASE"/>
    <property type="match status" value="1"/>
</dbReference>
<dbReference type="GO" id="GO:0046983">
    <property type="term" value="F:protein dimerization activity"/>
    <property type="evidence" value="ECO:0007669"/>
    <property type="project" value="InterPro"/>
</dbReference>
<dbReference type="Pfam" id="PF07730">
    <property type="entry name" value="HisKA_3"/>
    <property type="match status" value="1"/>
</dbReference>
<dbReference type="Pfam" id="PF02518">
    <property type="entry name" value="HATPase_c"/>
    <property type="match status" value="1"/>
</dbReference>
<gene>
    <name evidence="18" type="ORF">Pka01_56810</name>
</gene>
<dbReference type="InterPro" id="IPR005467">
    <property type="entry name" value="His_kinase_dom"/>
</dbReference>
<dbReference type="GO" id="GO:0051539">
    <property type="term" value="F:4 iron, 4 sulfur cluster binding"/>
    <property type="evidence" value="ECO:0007669"/>
    <property type="project" value="UniProtKB-KW"/>
</dbReference>
<dbReference type="CDD" id="cd16917">
    <property type="entry name" value="HATPase_UhpB-NarQ-NarX-like"/>
    <property type="match status" value="1"/>
</dbReference>
<evidence type="ECO:0000256" key="3">
    <source>
        <dbReference type="ARBA" id="ARBA00004496"/>
    </source>
</evidence>
<dbReference type="PRINTS" id="PR00344">
    <property type="entry name" value="BCTRLSENSOR"/>
</dbReference>
<keyword evidence="11" id="KW-0408">Iron</keyword>
<evidence type="ECO:0000256" key="1">
    <source>
        <dbReference type="ARBA" id="ARBA00000085"/>
    </source>
</evidence>
<comment type="cofactor">
    <cofactor evidence="2">
        <name>[4Fe-4S] cluster</name>
        <dbReference type="ChEBI" id="CHEBI:49883"/>
    </cofactor>
</comment>
<keyword evidence="16" id="KW-0472">Membrane</keyword>
<evidence type="ECO:0000256" key="15">
    <source>
        <dbReference type="ARBA" id="ARBA00030800"/>
    </source>
</evidence>
<comment type="subcellular location">
    <subcellularLocation>
        <location evidence="3">Cytoplasm</location>
    </subcellularLocation>
</comment>
<proteinExistence type="predicted"/>
<dbReference type="InterPro" id="IPR050482">
    <property type="entry name" value="Sensor_HK_TwoCompSys"/>
</dbReference>
<keyword evidence="19" id="KW-1185">Reference proteome</keyword>
<dbReference type="GO" id="GO:0016020">
    <property type="term" value="C:membrane"/>
    <property type="evidence" value="ECO:0007669"/>
    <property type="project" value="InterPro"/>
</dbReference>
<keyword evidence="8" id="KW-0808">Transferase</keyword>
<evidence type="ECO:0000256" key="12">
    <source>
        <dbReference type="ARBA" id="ARBA00023012"/>
    </source>
</evidence>
<dbReference type="Gene3D" id="3.30.565.10">
    <property type="entry name" value="Histidine kinase-like ATPase, C-terminal domain"/>
    <property type="match status" value="1"/>
</dbReference>
<evidence type="ECO:0000256" key="8">
    <source>
        <dbReference type="ARBA" id="ARBA00022679"/>
    </source>
</evidence>
<keyword evidence="16" id="KW-0812">Transmembrane</keyword>
<dbReference type="InterPro" id="IPR004358">
    <property type="entry name" value="Sig_transdc_His_kin-like_C"/>
</dbReference>
<dbReference type="SUPFAM" id="SSF55874">
    <property type="entry name" value="ATPase domain of HSP90 chaperone/DNA topoisomerase II/histidine kinase"/>
    <property type="match status" value="1"/>
</dbReference>
<comment type="catalytic activity">
    <reaction evidence="1">
        <text>ATP + protein L-histidine = ADP + protein N-phospho-L-histidine.</text>
        <dbReference type="EC" id="2.7.13.3"/>
    </reaction>
</comment>
<evidence type="ECO:0000256" key="6">
    <source>
        <dbReference type="ARBA" id="ARBA00022485"/>
    </source>
</evidence>
<sequence length="424" mass="46432">MEARMSRPVPPRSVVVTTLPYVLLAILVVVTVAGKHSAGPSLFIDLALCALAAAWMLWIFTLHPAWRQRLPVMAVFFVGLTAIMTILVIRDPWFGFFTAAGYIYAFRILSWPWLPVGVAAVAMVSGTAQSYGVDRTTPLGLITYVAVMAANVIPMVAFAWFVRRSARQSDERDRALEETRHANRRLEATLAENAALHERLLAQAREAGVNDERQRMAREIHDTLAQGLTGIITQLHAAEHAADDPAAWRRHIEAATALAKESLSEARRSVHELRPEPLRTARLSEALANVAERWSSLHDVPVQVTTTGTARPLRPEAEVALLRTAQEALTNVAKHARATRVGVTLSYMEHQVALDVRDDGAGFDPARIHEDTTDDPREDRGGFGLIAMRQRIEGLSGTLQIESEPGTGTGISACVPAEPVRIPA</sequence>
<evidence type="ECO:0000313" key="19">
    <source>
        <dbReference type="Proteomes" id="UP000630097"/>
    </source>
</evidence>
<dbReference type="InterPro" id="IPR017205">
    <property type="entry name" value="Sig_transdc_His_kinase_ChrS"/>
</dbReference>
<dbReference type="Gene3D" id="1.20.5.1930">
    <property type="match status" value="1"/>
</dbReference>
<dbReference type="EMBL" id="BONV01000031">
    <property type="protein sequence ID" value="GIG82554.1"/>
    <property type="molecule type" value="Genomic_DNA"/>
</dbReference>
<feature type="transmembrane region" description="Helical" evidence="16">
    <location>
        <begin position="14"/>
        <end position="34"/>
    </location>
</feature>
<keyword evidence="12" id="KW-0902">Two-component regulatory system</keyword>
<evidence type="ECO:0000256" key="13">
    <source>
        <dbReference type="ARBA" id="ARBA00023014"/>
    </source>
</evidence>
<reference evidence="18 19" key="1">
    <citation type="submission" date="2021-01" db="EMBL/GenBank/DDBJ databases">
        <title>Whole genome shotgun sequence of Planotetraspora kaengkrachanensis NBRC 104272.</title>
        <authorList>
            <person name="Komaki H."/>
            <person name="Tamura T."/>
        </authorList>
    </citation>
    <scope>NUCLEOTIDE SEQUENCE [LARGE SCALE GENOMIC DNA]</scope>
    <source>
        <strain evidence="18 19">NBRC 104272</strain>
    </source>
</reference>
<dbReference type="PROSITE" id="PS50109">
    <property type="entry name" value="HIS_KIN"/>
    <property type="match status" value="1"/>
</dbReference>
<keyword evidence="6" id="KW-0004">4Fe-4S</keyword>
<feature type="domain" description="Histidine kinase" evidence="17">
    <location>
        <begin position="321"/>
        <end position="419"/>
    </location>
</feature>
<dbReference type="InterPro" id="IPR011712">
    <property type="entry name" value="Sig_transdc_His_kin_sub3_dim/P"/>
</dbReference>
<dbReference type="GO" id="GO:0000155">
    <property type="term" value="F:phosphorelay sensor kinase activity"/>
    <property type="evidence" value="ECO:0007669"/>
    <property type="project" value="InterPro"/>
</dbReference>
<comment type="caution">
    <text evidence="18">The sequence shown here is derived from an EMBL/GenBank/DDBJ whole genome shotgun (WGS) entry which is preliminary data.</text>
</comment>
<evidence type="ECO:0000259" key="17">
    <source>
        <dbReference type="PROSITE" id="PS50109"/>
    </source>
</evidence>
<dbReference type="GO" id="GO:0005737">
    <property type="term" value="C:cytoplasm"/>
    <property type="evidence" value="ECO:0007669"/>
    <property type="project" value="UniProtKB-SubCell"/>
</dbReference>
<evidence type="ECO:0000256" key="2">
    <source>
        <dbReference type="ARBA" id="ARBA00001966"/>
    </source>
</evidence>
<evidence type="ECO:0000256" key="14">
    <source>
        <dbReference type="ARBA" id="ARBA00024827"/>
    </source>
</evidence>
<evidence type="ECO:0000256" key="4">
    <source>
        <dbReference type="ARBA" id="ARBA00012438"/>
    </source>
</evidence>
<accession>A0A8J3PWT1</accession>
<dbReference type="PANTHER" id="PTHR24421">
    <property type="entry name" value="NITRATE/NITRITE SENSOR PROTEIN NARX-RELATED"/>
    <property type="match status" value="1"/>
</dbReference>
<keyword evidence="7" id="KW-0963">Cytoplasm</keyword>
<feature type="transmembrane region" description="Helical" evidence="16">
    <location>
        <begin position="72"/>
        <end position="89"/>
    </location>
</feature>